<accession>A0A7J4ZSF0</accession>
<gene>
    <name evidence="2" type="ORF">F6V25_07005</name>
</gene>
<dbReference type="AlphaFoldDB" id="A0A7J4ZSF0"/>
<dbReference type="InterPro" id="IPR005534">
    <property type="entry name" value="Curli_assmbl/transp-comp_CsgG"/>
</dbReference>
<feature type="signal peptide" evidence="1">
    <location>
        <begin position="1"/>
        <end position="22"/>
    </location>
</feature>
<evidence type="ECO:0008006" key="4">
    <source>
        <dbReference type="Google" id="ProtNLM"/>
    </source>
</evidence>
<sequence>MKTALMKRIICHIILCIPLAGCSLFRSPPDTRTVALMPFFSTASSKSIGQEAADRVALELVAKGYIVIDRSTATALVNETKFYGSGLSDDMRNTLQSRNIAAVVFGSVNDFSCETIRSPSLVASLASNMDKKNRCTVSLTAKIADTTTGRLLWGVTINDTSEGVNLTAMELMKSLIRKADIKETLPPSLNEQSKPE</sequence>
<dbReference type="Proteomes" id="UP000420562">
    <property type="component" value="Unassembled WGS sequence"/>
</dbReference>
<evidence type="ECO:0000256" key="1">
    <source>
        <dbReference type="SAM" id="SignalP"/>
    </source>
</evidence>
<protein>
    <recommendedName>
        <fullName evidence="4">Lipoprotein</fullName>
    </recommendedName>
</protein>
<keyword evidence="3" id="KW-1185">Reference proteome</keyword>
<evidence type="ECO:0000313" key="2">
    <source>
        <dbReference type="EMBL" id="KAB0666214.1"/>
    </source>
</evidence>
<dbReference type="Pfam" id="PF03783">
    <property type="entry name" value="CsgG"/>
    <property type="match status" value="1"/>
</dbReference>
<name>A0A7J4ZSF0_9BACT</name>
<feature type="chain" id="PRO_5029561007" description="Lipoprotein" evidence="1">
    <location>
        <begin position="23"/>
        <end position="196"/>
    </location>
</feature>
<keyword evidence="1" id="KW-0732">Signal</keyword>
<dbReference type="EMBL" id="VZQZ01000003">
    <property type="protein sequence ID" value="KAB0666214.1"/>
    <property type="molecule type" value="Genomic_DNA"/>
</dbReference>
<dbReference type="Gene3D" id="3.40.50.10610">
    <property type="entry name" value="ABC-type transport auxiliary lipoprotein component"/>
    <property type="match status" value="1"/>
</dbReference>
<dbReference type="GO" id="GO:0030288">
    <property type="term" value="C:outer membrane-bounded periplasmic space"/>
    <property type="evidence" value="ECO:0007669"/>
    <property type="project" value="InterPro"/>
</dbReference>
<organism evidence="2 3">
    <name type="scientific">Oryzomonas japonica</name>
    <dbReference type="NCBI Taxonomy" id="2603858"/>
    <lineage>
        <taxon>Bacteria</taxon>
        <taxon>Pseudomonadati</taxon>
        <taxon>Thermodesulfobacteriota</taxon>
        <taxon>Desulfuromonadia</taxon>
        <taxon>Geobacterales</taxon>
        <taxon>Geobacteraceae</taxon>
        <taxon>Oryzomonas</taxon>
    </lineage>
</organism>
<comment type="caution">
    <text evidence="2">The sequence shown here is derived from an EMBL/GenBank/DDBJ whole genome shotgun (WGS) entry which is preliminary data.</text>
</comment>
<reference evidence="2 3" key="1">
    <citation type="submission" date="2019-09" db="EMBL/GenBank/DDBJ databases">
        <title>Geobacter sp. Red96, a novel strain isolated from paddy soil.</title>
        <authorList>
            <person name="Xu Z."/>
            <person name="Masuda Y."/>
            <person name="Itoh H."/>
            <person name="Senoo K."/>
        </authorList>
    </citation>
    <scope>NUCLEOTIDE SEQUENCE [LARGE SCALE GENOMIC DNA]</scope>
    <source>
        <strain evidence="2 3">Red96</strain>
    </source>
</reference>
<proteinExistence type="predicted"/>
<evidence type="ECO:0000313" key="3">
    <source>
        <dbReference type="Proteomes" id="UP000420562"/>
    </source>
</evidence>